<dbReference type="Gene3D" id="3.30.40.10">
    <property type="entry name" value="Zinc/RING finger domain, C3HC4 (zinc finger)"/>
    <property type="match status" value="1"/>
</dbReference>
<evidence type="ECO:0000256" key="7">
    <source>
        <dbReference type="ARBA" id="ARBA00022723"/>
    </source>
</evidence>
<evidence type="ECO:0000256" key="1">
    <source>
        <dbReference type="ARBA" id="ARBA00000900"/>
    </source>
</evidence>
<organism evidence="17 18">
    <name type="scientific">Owenia fusiformis</name>
    <name type="common">Polychaete worm</name>
    <dbReference type="NCBI Taxonomy" id="6347"/>
    <lineage>
        <taxon>Eukaryota</taxon>
        <taxon>Metazoa</taxon>
        <taxon>Spiralia</taxon>
        <taxon>Lophotrochozoa</taxon>
        <taxon>Annelida</taxon>
        <taxon>Polychaeta</taxon>
        <taxon>Sedentaria</taxon>
        <taxon>Canalipalpata</taxon>
        <taxon>Sabellida</taxon>
        <taxon>Oweniida</taxon>
        <taxon>Oweniidae</taxon>
        <taxon>Owenia</taxon>
    </lineage>
</organism>
<dbReference type="InterPro" id="IPR013083">
    <property type="entry name" value="Znf_RING/FYVE/PHD"/>
</dbReference>
<dbReference type="InterPro" id="IPR003126">
    <property type="entry name" value="Znf_UBR"/>
</dbReference>
<evidence type="ECO:0000313" key="17">
    <source>
        <dbReference type="EMBL" id="CAH1791308.1"/>
    </source>
</evidence>
<sequence>KTEKKMESAKNIAEKVEPDDHISMVDVLEEENKLEEDATAVLGDSDDKNCTYLMGYIPRQAVYSCVTCKSDANGPAGMCLACCLVCHEGHDLLELYTKREFRCDCGNSKFPNFECKLTPKKCAINEDNSYNQNYRGLYCTCHRPYPDHDDSIEDEMIQCVICEDWYHGRHLGRDPPDTDIFQEMICKDCMAKHEFLWAYTVQSTVTSKMCQQTQDVSVNVDTVSPVKEATNTADIPESSVPKTEEVTKCSTSSDGVQPAPTVEPLLNVTSEDDTPLKEEKINGASNDIPVNKNDSTVAEDTSVGSICKYGELSTRKFEVKNCATFWKDGWRSKLCTCASCKEMYTMAKVQFLTDQSDTVLAYEERGRTKHGGSQYERGMNVLSSMDRSKQVEMLHGYNDLKTELSDYLKKFAENGKVVRQEDIKEFFEGMSSRKRQKVETSIPHFCR</sequence>
<dbReference type="PANTHER" id="PTHR13513:SF9">
    <property type="entry name" value="E3 UBIQUITIN-PROTEIN LIGASE UBR7-RELATED"/>
    <property type="match status" value="1"/>
</dbReference>
<comment type="pathway">
    <text evidence="2">Protein modification; protein ubiquitination.</text>
</comment>
<dbReference type="GO" id="GO:0061630">
    <property type="term" value="F:ubiquitin protein ligase activity"/>
    <property type="evidence" value="ECO:0007669"/>
    <property type="project" value="UniProtKB-EC"/>
</dbReference>
<keyword evidence="8" id="KW-0863">Zinc-finger</keyword>
<feature type="domain" description="UBR-type" evidence="16">
    <location>
        <begin position="48"/>
        <end position="120"/>
    </location>
</feature>
<keyword evidence="4" id="KW-1017">Isopeptide bond</keyword>
<dbReference type="AlphaFoldDB" id="A0A8J1U6J7"/>
<dbReference type="CDD" id="cd15542">
    <property type="entry name" value="PHD_UBR7"/>
    <property type="match status" value="1"/>
</dbReference>
<evidence type="ECO:0000256" key="5">
    <source>
        <dbReference type="ARBA" id="ARBA00022553"/>
    </source>
</evidence>
<evidence type="ECO:0000256" key="13">
    <source>
        <dbReference type="ARBA" id="ARBA00071060"/>
    </source>
</evidence>
<gene>
    <name evidence="17" type="ORF">OFUS_LOCUS16400</name>
</gene>
<evidence type="ECO:0000256" key="9">
    <source>
        <dbReference type="ARBA" id="ARBA00022786"/>
    </source>
</evidence>
<evidence type="ECO:0000256" key="14">
    <source>
        <dbReference type="ARBA" id="ARBA00078314"/>
    </source>
</evidence>
<evidence type="ECO:0000256" key="11">
    <source>
        <dbReference type="ARBA" id="ARBA00022843"/>
    </source>
</evidence>
<name>A0A8J1U6J7_OWEFU</name>
<dbReference type="GO" id="GO:0008270">
    <property type="term" value="F:zinc ion binding"/>
    <property type="evidence" value="ECO:0007669"/>
    <property type="project" value="UniProtKB-KW"/>
</dbReference>
<dbReference type="Pfam" id="PF02207">
    <property type="entry name" value="zf-UBR"/>
    <property type="match status" value="1"/>
</dbReference>
<dbReference type="EMBL" id="CAIIXF020000008">
    <property type="protein sequence ID" value="CAH1791308.1"/>
    <property type="molecule type" value="Genomic_DNA"/>
</dbReference>
<dbReference type="FunFam" id="3.30.40.10:FF:000183">
    <property type="entry name" value="putative E3 ubiquitin-protein ligase UBR7"/>
    <property type="match status" value="1"/>
</dbReference>
<evidence type="ECO:0000256" key="4">
    <source>
        <dbReference type="ARBA" id="ARBA00022499"/>
    </source>
</evidence>
<dbReference type="Proteomes" id="UP000749559">
    <property type="component" value="Unassembled WGS sequence"/>
</dbReference>
<protein>
    <recommendedName>
        <fullName evidence="13">Putative E3 ubiquitin-protein ligase UBR7</fullName>
        <ecNumber evidence="3">2.3.2.27</ecNumber>
    </recommendedName>
    <alternativeName>
        <fullName evidence="14">N-recognin-7</fullName>
    </alternativeName>
    <alternativeName>
        <fullName evidence="15">RING-type E3 ubiquitin transferase UBR7</fullName>
    </alternativeName>
</protein>
<evidence type="ECO:0000256" key="2">
    <source>
        <dbReference type="ARBA" id="ARBA00004906"/>
    </source>
</evidence>
<evidence type="ECO:0000256" key="12">
    <source>
        <dbReference type="ARBA" id="ARBA00055627"/>
    </source>
</evidence>
<feature type="non-terminal residue" evidence="17">
    <location>
        <position position="447"/>
    </location>
</feature>
<dbReference type="SUPFAM" id="SSF57903">
    <property type="entry name" value="FYVE/PHD zinc finger"/>
    <property type="match status" value="1"/>
</dbReference>
<dbReference type="InterPro" id="IPR040204">
    <property type="entry name" value="UBR7"/>
</dbReference>
<keyword evidence="9" id="KW-0833">Ubl conjugation pathway</keyword>
<comment type="caution">
    <text evidence="17">The sequence shown here is derived from an EMBL/GenBank/DDBJ whole genome shotgun (WGS) entry which is preliminary data.</text>
</comment>
<keyword evidence="6" id="KW-0808">Transferase</keyword>
<dbReference type="PANTHER" id="PTHR13513">
    <property type="entry name" value="E3 UBIQUITIN-PROTEIN LIGASE UBR7"/>
    <property type="match status" value="1"/>
</dbReference>
<keyword evidence="11" id="KW-0832">Ubl conjugation</keyword>
<comment type="function">
    <text evidence="12">E3 ubiquitin-protein ligase which is a component of the N-end rule pathway. Recognizes and binds to proteins bearing specific N-terminal residues that are destabilizing according to the N-end rule, leading to their ubiquitination and subsequent degradation.</text>
</comment>
<reference evidence="17" key="1">
    <citation type="submission" date="2022-03" db="EMBL/GenBank/DDBJ databases">
        <authorList>
            <person name="Martin C."/>
        </authorList>
    </citation>
    <scope>NUCLEOTIDE SEQUENCE</scope>
</reference>
<keyword evidence="10" id="KW-0862">Zinc</keyword>
<evidence type="ECO:0000256" key="3">
    <source>
        <dbReference type="ARBA" id="ARBA00012483"/>
    </source>
</evidence>
<evidence type="ECO:0000313" key="18">
    <source>
        <dbReference type="Proteomes" id="UP000749559"/>
    </source>
</evidence>
<dbReference type="PROSITE" id="PS51157">
    <property type="entry name" value="ZF_UBR"/>
    <property type="match status" value="1"/>
</dbReference>
<dbReference type="OrthoDB" id="10262564at2759"/>
<comment type="catalytic activity">
    <reaction evidence="1">
        <text>S-ubiquitinyl-[E2 ubiquitin-conjugating enzyme]-L-cysteine + [acceptor protein]-L-lysine = [E2 ubiquitin-conjugating enzyme]-L-cysteine + N(6)-ubiquitinyl-[acceptor protein]-L-lysine.</text>
        <dbReference type="EC" id="2.3.2.27"/>
    </reaction>
</comment>
<evidence type="ECO:0000256" key="15">
    <source>
        <dbReference type="ARBA" id="ARBA00083573"/>
    </source>
</evidence>
<keyword evidence="18" id="KW-1185">Reference proteome</keyword>
<dbReference type="SMART" id="SM00396">
    <property type="entry name" value="ZnF_UBR1"/>
    <property type="match status" value="1"/>
</dbReference>
<accession>A0A8J1U6J7</accession>
<keyword evidence="5" id="KW-0597">Phosphoprotein</keyword>
<keyword evidence="7" id="KW-0479">Metal-binding</keyword>
<dbReference type="EC" id="2.3.2.27" evidence="3"/>
<dbReference type="InterPro" id="IPR011011">
    <property type="entry name" value="Znf_FYVE_PHD"/>
</dbReference>
<dbReference type="GO" id="GO:0005737">
    <property type="term" value="C:cytoplasm"/>
    <property type="evidence" value="ECO:0007669"/>
    <property type="project" value="TreeGrafter"/>
</dbReference>
<evidence type="ECO:0000259" key="16">
    <source>
        <dbReference type="PROSITE" id="PS51157"/>
    </source>
</evidence>
<evidence type="ECO:0000256" key="10">
    <source>
        <dbReference type="ARBA" id="ARBA00022833"/>
    </source>
</evidence>
<proteinExistence type="predicted"/>
<dbReference type="CDD" id="cd19677">
    <property type="entry name" value="UBR-box_UBR7"/>
    <property type="match status" value="1"/>
</dbReference>
<evidence type="ECO:0000256" key="6">
    <source>
        <dbReference type="ARBA" id="ARBA00022679"/>
    </source>
</evidence>
<dbReference type="InterPro" id="IPR047506">
    <property type="entry name" value="UBR7-like_UBR-box"/>
</dbReference>
<evidence type="ECO:0000256" key="8">
    <source>
        <dbReference type="ARBA" id="ARBA00022771"/>
    </source>
</evidence>